<dbReference type="RefSeq" id="WP_184529953.1">
    <property type="nucleotide sequence ID" value="NZ_JACHGK010000027.1"/>
</dbReference>
<evidence type="ECO:0000313" key="10">
    <source>
        <dbReference type="Proteomes" id="UP000531594"/>
    </source>
</evidence>
<dbReference type="Pfam" id="PF23750">
    <property type="entry name" value="RsgI_M"/>
    <property type="match status" value="1"/>
</dbReference>
<protein>
    <submittedName>
        <fullName evidence="9">DNA polymerase III gamma/tau subunit</fullName>
    </submittedName>
</protein>
<dbReference type="AlphaFoldDB" id="A0A7X0HVP6"/>
<evidence type="ECO:0000256" key="5">
    <source>
        <dbReference type="ARBA" id="ARBA00023136"/>
    </source>
</evidence>
<comment type="subcellular location">
    <subcellularLocation>
        <location evidence="1">Cell membrane</location>
        <topology evidence="1">Single-pass membrane protein</topology>
    </subcellularLocation>
</comment>
<organism evidence="9 10">
    <name type="scientific">Bacillus benzoevorans</name>
    <dbReference type="NCBI Taxonomy" id="1456"/>
    <lineage>
        <taxon>Bacteria</taxon>
        <taxon>Bacillati</taxon>
        <taxon>Bacillota</taxon>
        <taxon>Bacilli</taxon>
        <taxon>Bacillales</taxon>
        <taxon>Bacillaceae</taxon>
        <taxon>Bacillus</taxon>
    </lineage>
</organism>
<feature type="compositionally biased region" description="Basic and acidic residues" evidence="6">
    <location>
        <begin position="322"/>
        <end position="347"/>
    </location>
</feature>
<keyword evidence="5 7" id="KW-0472">Membrane</keyword>
<evidence type="ECO:0000256" key="3">
    <source>
        <dbReference type="ARBA" id="ARBA00022692"/>
    </source>
</evidence>
<feature type="transmembrane region" description="Helical" evidence="7">
    <location>
        <begin position="60"/>
        <end position="79"/>
    </location>
</feature>
<evidence type="ECO:0000256" key="1">
    <source>
        <dbReference type="ARBA" id="ARBA00004162"/>
    </source>
</evidence>
<feature type="compositionally biased region" description="Basic and acidic residues" evidence="6">
    <location>
        <begin position="262"/>
        <end position="278"/>
    </location>
</feature>
<accession>A0A7X0HVP6</accession>
<keyword evidence="2" id="KW-1003">Cell membrane</keyword>
<dbReference type="GO" id="GO:0005886">
    <property type="term" value="C:plasma membrane"/>
    <property type="evidence" value="ECO:0007669"/>
    <property type="project" value="UniProtKB-SubCell"/>
</dbReference>
<dbReference type="InterPro" id="IPR055431">
    <property type="entry name" value="RsgI_M"/>
</dbReference>
<name>A0A7X0HVP6_9BACI</name>
<evidence type="ECO:0000259" key="8">
    <source>
        <dbReference type="PROSITE" id="PS51849"/>
    </source>
</evidence>
<keyword evidence="10" id="KW-1185">Reference proteome</keyword>
<evidence type="ECO:0000256" key="2">
    <source>
        <dbReference type="ARBA" id="ARBA00022475"/>
    </source>
</evidence>
<dbReference type="Pfam" id="PF12791">
    <property type="entry name" value="RsgI_N"/>
    <property type="match status" value="1"/>
</dbReference>
<evidence type="ECO:0000256" key="6">
    <source>
        <dbReference type="SAM" id="MobiDB-lite"/>
    </source>
</evidence>
<proteinExistence type="predicted"/>
<feature type="compositionally biased region" description="Basic and acidic residues" evidence="6">
    <location>
        <begin position="220"/>
        <end position="234"/>
    </location>
</feature>
<gene>
    <name evidence="9" type="ORF">HNR53_004438</name>
</gene>
<reference evidence="9 10" key="1">
    <citation type="submission" date="2020-08" db="EMBL/GenBank/DDBJ databases">
        <title>Genomic Encyclopedia of Type Strains, Phase IV (KMG-IV): sequencing the most valuable type-strain genomes for metagenomic binning, comparative biology and taxonomic classification.</title>
        <authorList>
            <person name="Goeker M."/>
        </authorList>
    </citation>
    <scope>NUCLEOTIDE SEQUENCE [LARGE SCALE GENOMIC DNA]</scope>
    <source>
        <strain evidence="9 10">DSM 5391</strain>
    </source>
</reference>
<evidence type="ECO:0000256" key="7">
    <source>
        <dbReference type="SAM" id="Phobius"/>
    </source>
</evidence>
<evidence type="ECO:0000256" key="4">
    <source>
        <dbReference type="ARBA" id="ARBA00022989"/>
    </source>
</evidence>
<evidence type="ECO:0000313" key="9">
    <source>
        <dbReference type="EMBL" id="MBB6447729.1"/>
    </source>
</evidence>
<keyword evidence="4 7" id="KW-1133">Transmembrane helix</keyword>
<sequence>MKKGIIMEVNKRFLTVLTPEGEFLRARKENPHYQIGQEIMFTPVTQEKKASFFPAFQGRILWPATAALLLIFLFILPVYQNNKVYAYLSIDINPSIELGVNKKYQVIELKSYNDDGEKVINQIQDWKREDADNVVSSIIDEIKKQGYMKDKQKMVVASVYAEEDAEKQDSWKKEVEEIQKVISAEKLELTIVEGTVSEREKAVDEGLTLGLYKEKKLKEHNAKAEAKQKQKQKESNTNAEANKKFVPATEKSKPVENPVQTEAKKQKEQPKAVEENKTKISPGQRKKEEKQQEDLKIPAEVKQENAPAIPANEETSNNQDQKVQEPKMKENNRNNNKPEENKNETEGNRNSGNNGNNRNNGNGNEKSNHEDSSSGPKDNQPALVKSGENVNKHEE</sequence>
<dbReference type="Proteomes" id="UP000531594">
    <property type="component" value="Unassembled WGS sequence"/>
</dbReference>
<comment type="caution">
    <text evidence="9">The sequence shown here is derived from an EMBL/GenBank/DDBJ whole genome shotgun (WGS) entry which is preliminary data.</text>
</comment>
<keyword evidence="3 7" id="KW-0812">Transmembrane</keyword>
<feature type="region of interest" description="Disordered" evidence="6">
    <location>
        <begin position="220"/>
        <end position="395"/>
    </location>
</feature>
<dbReference type="PROSITE" id="PS51849">
    <property type="entry name" value="RSGI_N"/>
    <property type="match status" value="1"/>
</dbReference>
<feature type="domain" description="RsgI N-terminal anti-sigma" evidence="8">
    <location>
        <begin position="2"/>
        <end position="50"/>
    </location>
</feature>
<feature type="compositionally biased region" description="Low complexity" evidence="6">
    <location>
        <begin position="348"/>
        <end position="364"/>
    </location>
</feature>
<dbReference type="InterPro" id="IPR024449">
    <property type="entry name" value="Anti-sigma_RsgI_N"/>
</dbReference>
<feature type="compositionally biased region" description="Basic and acidic residues" evidence="6">
    <location>
        <begin position="285"/>
        <end position="303"/>
    </location>
</feature>
<dbReference type="EMBL" id="JACHGK010000027">
    <property type="protein sequence ID" value="MBB6447729.1"/>
    <property type="molecule type" value="Genomic_DNA"/>
</dbReference>